<feature type="non-terminal residue" evidence="1">
    <location>
        <position position="65"/>
    </location>
</feature>
<dbReference type="EMBL" id="UINC01163432">
    <property type="protein sequence ID" value="SVD63742.1"/>
    <property type="molecule type" value="Genomic_DNA"/>
</dbReference>
<name>A0A382WY37_9ZZZZ</name>
<gene>
    <name evidence="1" type="ORF">METZ01_LOCUS416596</name>
</gene>
<proteinExistence type="predicted"/>
<protein>
    <submittedName>
        <fullName evidence="1">Uncharacterized protein</fullName>
    </submittedName>
</protein>
<dbReference type="PROSITE" id="PS51257">
    <property type="entry name" value="PROKAR_LIPOPROTEIN"/>
    <property type="match status" value="1"/>
</dbReference>
<dbReference type="AlphaFoldDB" id="A0A382WY37"/>
<sequence length="65" mass="7106">MKKRAWLSRLLTGLVLVFCGCDGGAEPGAGAQVEPEDRVAETIKELDRICREQTVYMVGPEKGAR</sequence>
<evidence type="ECO:0000313" key="1">
    <source>
        <dbReference type="EMBL" id="SVD63742.1"/>
    </source>
</evidence>
<reference evidence="1" key="1">
    <citation type="submission" date="2018-05" db="EMBL/GenBank/DDBJ databases">
        <authorList>
            <person name="Lanie J.A."/>
            <person name="Ng W.-L."/>
            <person name="Kazmierczak K.M."/>
            <person name="Andrzejewski T.M."/>
            <person name="Davidsen T.M."/>
            <person name="Wayne K.J."/>
            <person name="Tettelin H."/>
            <person name="Glass J.I."/>
            <person name="Rusch D."/>
            <person name="Podicherti R."/>
            <person name="Tsui H.-C.T."/>
            <person name="Winkler M.E."/>
        </authorList>
    </citation>
    <scope>NUCLEOTIDE SEQUENCE</scope>
</reference>
<organism evidence="1">
    <name type="scientific">marine metagenome</name>
    <dbReference type="NCBI Taxonomy" id="408172"/>
    <lineage>
        <taxon>unclassified sequences</taxon>
        <taxon>metagenomes</taxon>
        <taxon>ecological metagenomes</taxon>
    </lineage>
</organism>
<accession>A0A382WY37</accession>